<evidence type="ECO:0000313" key="2">
    <source>
        <dbReference type="EMBL" id="CAB1419230.1"/>
    </source>
</evidence>
<organism evidence="2 3">
    <name type="scientific">Pleuronectes platessa</name>
    <name type="common">European plaice</name>
    <dbReference type="NCBI Taxonomy" id="8262"/>
    <lineage>
        <taxon>Eukaryota</taxon>
        <taxon>Metazoa</taxon>
        <taxon>Chordata</taxon>
        <taxon>Craniata</taxon>
        <taxon>Vertebrata</taxon>
        <taxon>Euteleostomi</taxon>
        <taxon>Actinopterygii</taxon>
        <taxon>Neopterygii</taxon>
        <taxon>Teleostei</taxon>
        <taxon>Neoteleostei</taxon>
        <taxon>Acanthomorphata</taxon>
        <taxon>Carangaria</taxon>
        <taxon>Pleuronectiformes</taxon>
        <taxon>Pleuronectoidei</taxon>
        <taxon>Pleuronectidae</taxon>
        <taxon>Pleuronectes</taxon>
    </lineage>
</organism>
<evidence type="ECO:0000313" key="3">
    <source>
        <dbReference type="Proteomes" id="UP001153269"/>
    </source>
</evidence>
<gene>
    <name evidence="2" type="ORF">PLEPLA_LOCUS7058</name>
</gene>
<feature type="region of interest" description="Disordered" evidence="1">
    <location>
        <begin position="109"/>
        <end position="136"/>
    </location>
</feature>
<reference evidence="2" key="1">
    <citation type="submission" date="2020-03" db="EMBL/GenBank/DDBJ databases">
        <authorList>
            <person name="Weist P."/>
        </authorList>
    </citation>
    <scope>NUCLEOTIDE SEQUENCE</scope>
</reference>
<feature type="region of interest" description="Disordered" evidence="1">
    <location>
        <begin position="33"/>
        <end position="70"/>
    </location>
</feature>
<proteinExistence type="predicted"/>
<evidence type="ECO:0000256" key="1">
    <source>
        <dbReference type="SAM" id="MobiDB-lite"/>
    </source>
</evidence>
<name>A0A9N7TUE9_PLEPL</name>
<feature type="compositionally biased region" description="Basic residues" evidence="1">
    <location>
        <begin position="1"/>
        <end position="11"/>
    </location>
</feature>
<feature type="compositionally biased region" description="Low complexity" evidence="1">
    <location>
        <begin position="109"/>
        <end position="120"/>
    </location>
</feature>
<comment type="caution">
    <text evidence="2">The sequence shown here is derived from an EMBL/GenBank/DDBJ whole genome shotgun (WGS) entry which is preliminary data.</text>
</comment>
<feature type="compositionally biased region" description="Basic and acidic residues" evidence="1">
    <location>
        <begin position="12"/>
        <end position="21"/>
    </location>
</feature>
<accession>A0A9N7TUE9</accession>
<protein>
    <submittedName>
        <fullName evidence="2">Uncharacterized protein</fullName>
    </submittedName>
</protein>
<dbReference type="AlphaFoldDB" id="A0A9N7TUE9"/>
<dbReference type="Proteomes" id="UP001153269">
    <property type="component" value="Unassembled WGS sequence"/>
</dbReference>
<keyword evidence="3" id="KW-1185">Reference proteome</keyword>
<feature type="region of interest" description="Disordered" evidence="1">
    <location>
        <begin position="1"/>
        <end position="21"/>
    </location>
</feature>
<sequence>MGHKLNRKRTSRTPEERSDSRRVYEAYILEVKSTAPDVNGKPAGSDRWSCAGEQVTPPPPLPLHPPSRPRCQPRIKEIVSSSEGHRHGPSPSLSGGVDVLAAGPYFQQQHTSHSFQQQPTVQGRRESVRAGGAERVNSDVMEVLKLATNP</sequence>
<feature type="compositionally biased region" description="Pro residues" evidence="1">
    <location>
        <begin position="56"/>
        <end position="68"/>
    </location>
</feature>
<dbReference type="EMBL" id="CADEAL010000375">
    <property type="protein sequence ID" value="CAB1419230.1"/>
    <property type="molecule type" value="Genomic_DNA"/>
</dbReference>